<proteinExistence type="predicted"/>
<name>A0AAV1PQP9_SCOSC</name>
<feature type="region of interest" description="Disordered" evidence="1">
    <location>
        <begin position="62"/>
        <end position="83"/>
    </location>
</feature>
<dbReference type="Proteomes" id="UP001314229">
    <property type="component" value="Unassembled WGS sequence"/>
</dbReference>
<keyword evidence="3" id="KW-1185">Reference proteome</keyword>
<evidence type="ECO:0000313" key="2">
    <source>
        <dbReference type="EMBL" id="CAK6974286.1"/>
    </source>
</evidence>
<dbReference type="AlphaFoldDB" id="A0AAV1PQP9"/>
<dbReference type="EMBL" id="CAWUFR010000253">
    <property type="protein sequence ID" value="CAK6974286.1"/>
    <property type="molecule type" value="Genomic_DNA"/>
</dbReference>
<accession>A0AAV1PQP9</accession>
<evidence type="ECO:0000256" key="1">
    <source>
        <dbReference type="SAM" id="MobiDB-lite"/>
    </source>
</evidence>
<evidence type="ECO:0000313" key="3">
    <source>
        <dbReference type="Proteomes" id="UP001314229"/>
    </source>
</evidence>
<sequence>MEESGQVSSDRHQHRKVEMEPDAKSFDPDHQLLLVGQTMEGNEDEDPGRPLQQQIIELVTTNEDSRQLTGPSGILERRKHGSGKAVSFNTSIRSLQCTANVYLSNVSARYGDRDE</sequence>
<protein>
    <submittedName>
        <fullName evidence="2">Uncharacterized protein</fullName>
    </submittedName>
</protein>
<comment type="caution">
    <text evidence="2">The sequence shown here is derived from an EMBL/GenBank/DDBJ whole genome shotgun (WGS) entry which is preliminary data.</text>
</comment>
<organism evidence="2 3">
    <name type="scientific">Scomber scombrus</name>
    <name type="common">Atlantic mackerel</name>
    <name type="synonym">Scomber vernalis</name>
    <dbReference type="NCBI Taxonomy" id="13677"/>
    <lineage>
        <taxon>Eukaryota</taxon>
        <taxon>Metazoa</taxon>
        <taxon>Chordata</taxon>
        <taxon>Craniata</taxon>
        <taxon>Vertebrata</taxon>
        <taxon>Euteleostomi</taxon>
        <taxon>Actinopterygii</taxon>
        <taxon>Neopterygii</taxon>
        <taxon>Teleostei</taxon>
        <taxon>Neoteleostei</taxon>
        <taxon>Acanthomorphata</taxon>
        <taxon>Pelagiaria</taxon>
        <taxon>Scombriformes</taxon>
        <taxon>Scombridae</taxon>
        <taxon>Scomber</taxon>
    </lineage>
</organism>
<feature type="compositionally biased region" description="Basic and acidic residues" evidence="1">
    <location>
        <begin position="16"/>
        <end position="29"/>
    </location>
</feature>
<gene>
    <name evidence="2" type="ORF">FSCOSCO3_A014595</name>
</gene>
<feature type="region of interest" description="Disordered" evidence="1">
    <location>
        <begin position="1"/>
        <end position="29"/>
    </location>
</feature>
<reference evidence="2 3" key="1">
    <citation type="submission" date="2024-01" db="EMBL/GenBank/DDBJ databases">
        <authorList>
            <person name="Alioto T."/>
            <person name="Alioto T."/>
            <person name="Gomez Garrido J."/>
        </authorList>
    </citation>
    <scope>NUCLEOTIDE SEQUENCE [LARGE SCALE GENOMIC DNA]</scope>
</reference>